<keyword evidence="3" id="KW-0805">Transcription regulation</keyword>
<evidence type="ECO:0000256" key="2">
    <source>
        <dbReference type="ARBA" id="ARBA00011344"/>
    </source>
</evidence>
<dbReference type="GO" id="GO:0006352">
    <property type="term" value="P:DNA-templated transcription initiation"/>
    <property type="evidence" value="ECO:0007669"/>
    <property type="project" value="InterPro"/>
</dbReference>
<dbReference type="Gene3D" id="1.10.10.10">
    <property type="entry name" value="Winged helix-like DNA-binding domain superfamily/Winged helix DNA-binding domain"/>
    <property type="match status" value="1"/>
</dbReference>
<dbReference type="Pfam" id="PF04542">
    <property type="entry name" value="Sigma70_r2"/>
    <property type="match status" value="1"/>
</dbReference>
<evidence type="ECO:0000313" key="10">
    <source>
        <dbReference type="Proteomes" id="UP000185124"/>
    </source>
</evidence>
<evidence type="ECO:0000259" key="8">
    <source>
        <dbReference type="Pfam" id="PF12680"/>
    </source>
</evidence>
<dbReference type="SUPFAM" id="SSF88946">
    <property type="entry name" value="Sigma2 domain of RNA polymerase sigma factors"/>
    <property type="match status" value="1"/>
</dbReference>
<dbReference type="STRING" id="709881.SAMN04489832_4260"/>
<dbReference type="InterPro" id="IPR013249">
    <property type="entry name" value="RNA_pol_sigma70_r4_t2"/>
</dbReference>
<evidence type="ECO:0000256" key="1">
    <source>
        <dbReference type="ARBA" id="ARBA00010641"/>
    </source>
</evidence>
<evidence type="ECO:0000256" key="4">
    <source>
        <dbReference type="ARBA" id="ARBA00023082"/>
    </source>
</evidence>
<dbReference type="Pfam" id="PF08281">
    <property type="entry name" value="Sigma70_r4_2"/>
    <property type="match status" value="1"/>
</dbReference>
<dbReference type="AlphaFoldDB" id="A0A1N5ZPN1"/>
<feature type="domain" description="RNA polymerase sigma factor 70 region 4 type 2" evidence="7">
    <location>
        <begin position="134"/>
        <end position="184"/>
    </location>
</feature>
<keyword evidence="4" id="KW-0731">Sigma factor</keyword>
<protein>
    <submittedName>
        <fullName evidence="9">RNA polymerase sigma-70 factor, ECF subfamily</fullName>
    </submittedName>
</protein>
<dbReference type="InterPro" id="IPR037401">
    <property type="entry name" value="SnoaL-like"/>
</dbReference>
<evidence type="ECO:0000256" key="5">
    <source>
        <dbReference type="ARBA" id="ARBA00023163"/>
    </source>
</evidence>
<dbReference type="Proteomes" id="UP000185124">
    <property type="component" value="Unassembled WGS sequence"/>
</dbReference>
<dbReference type="InterPro" id="IPR013325">
    <property type="entry name" value="RNA_pol_sigma_r2"/>
</dbReference>
<keyword evidence="5" id="KW-0804">Transcription</keyword>
<dbReference type="InterPro" id="IPR007627">
    <property type="entry name" value="RNA_pol_sigma70_r2"/>
</dbReference>
<dbReference type="InterPro" id="IPR036388">
    <property type="entry name" value="WH-like_DNA-bd_sf"/>
</dbReference>
<name>A0A1N5ZPN1_9ACTN</name>
<dbReference type="InterPro" id="IPR014284">
    <property type="entry name" value="RNA_pol_sigma-70_dom"/>
</dbReference>
<dbReference type="Gene3D" id="3.10.450.50">
    <property type="match status" value="1"/>
</dbReference>
<evidence type="ECO:0000313" key="9">
    <source>
        <dbReference type="EMBL" id="SIN23722.1"/>
    </source>
</evidence>
<gene>
    <name evidence="9" type="ORF">SAMN04489832_4260</name>
</gene>
<dbReference type="InterPro" id="IPR052704">
    <property type="entry name" value="ECF_Sigma-70_Domain"/>
</dbReference>
<dbReference type="Pfam" id="PF12680">
    <property type="entry name" value="SnoaL_2"/>
    <property type="match status" value="1"/>
</dbReference>
<accession>A0A1N5ZPN1</accession>
<dbReference type="PANTHER" id="PTHR30173">
    <property type="entry name" value="SIGMA 19 FACTOR"/>
    <property type="match status" value="1"/>
</dbReference>
<comment type="similarity">
    <text evidence="1">Belongs to the sigma-70 factor family. ECF subfamily.</text>
</comment>
<dbReference type="Gene3D" id="1.10.1740.10">
    <property type="match status" value="1"/>
</dbReference>
<dbReference type="NCBIfam" id="TIGR02937">
    <property type="entry name" value="sigma70-ECF"/>
    <property type="match status" value="1"/>
</dbReference>
<proteinExistence type="inferred from homology"/>
<evidence type="ECO:0000259" key="7">
    <source>
        <dbReference type="Pfam" id="PF08281"/>
    </source>
</evidence>
<feature type="domain" description="SnoaL-like" evidence="8">
    <location>
        <begin position="205"/>
        <end position="307"/>
    </location>
</feature>
<feature type="domain" description="RNA polymerase sigma-70 region 2" evidence="6">
    <location>
        <begin position="21"/>
        <end position="89"/>
    </location>
</feature>
<organism evidence="9 10">
    <name type="scientific">Micromonospora cremea</name>
    <dbReference type="NCBI Taxonomy" id="709881"/>
    <lineage>
        <taxon>Bacteria</taxon>
        <taxon>Bacillati</taxon>
        <taxon>Actinomycetota</taxon>
        <taxon>Actinomycetes</taxon>
        <taxon>Micromonosporales</taxon>
        <taxon>Micromonosporaceae</taxon>
        <taxon>Micromonospora</taxon>
    </lineage>
</organism>
<dbReference type="NCBIfam" id="NF007214">
    <property type="entry name" value="PRK09636.1"/>
    <property type="match status" value="1"/>
</dbReference>
<dbReference type="InterPro" id="IPR013324">
    <property type="entry name" value="RNA_pol_sigma_r3/r4-like"/>
</dbReference>
<evidence type="ECO:0000259" key="6">
    <source>
        <dbReference type="Pfam" id="PF04542"/>
    </source>
</evidence>
<keyword evidence="10" id="KW-1185">Reference proteome</keyword>
<evidence type="ECO:0000256" key="3">
    <source>
        <dbReference type="ARBA" id="ARBA00023015"/>
    </source>
</evidence>
<comment type="subunit">
    <text evidence="2">Interacts transiently with the RNA polymerase catalytic core formed by RpoA, RpoB, RpoC and RpoZ (2 alpha, 1 beta, 1 beta' and 1 omega subunit) to form the RNA polymerase holoenzyme that can initiate transcription.</text>
</comment>
<reference evidence="10" key="1">
    <citation type="submission" date="2016-12" db="EMBL/GenBank/DDBJ databases">
        <authorList>
            <person name="Varghese N."/>
            <person name="Submissions S."/>
        </authorList>
    </citation>
    <scope>NUCLEOTIDE SEQUENCE [LARGE SCALE GENOMIC DNA]</scope>
    <source>
        <strain evidence="10">DSM 45599</strain>
    </source>
</reference>
<dbReference type="PANTHER" id="PTHR30173:SF43">
    <property type="entry name" value="ECF RNA POLYMERASE SIGMA FACTOR SIGI-RELATED"/>
    <property type="match status" value="1"/>
</dbReference>
<dbReference type="SUPFAM" id="SSF88659">
    <property type="entry name" value="Sigma3 and sigma4 domains of RNA polymerase sigma factors"/>
    <property type="match status" value="1"/>
</dbReference>
<dbReference type="SUPFAM" id="SSF54427">
    <property type="entry name" value="NTF2-like"/>
    <property type="match status" value="1"/>
</dbReference>
<sequence length="334" mass="36268">MYAGKAPAGEGWVMRDLATEFEAERGRLLAVAHRMLGSRSEAEDAVQETWLRYAGALADPAARAEIRELSAWLTTTCARICLDVLRSARVRREAYHGQWLPEPVVSPVGDAAPTNGYAPDPAERAVRTDQVGTALMVVLERLAPEQRVALLLHDVFAVPFARVADVLGTTEVAARQLASRARRAVTAPDVPRHTADPAEQRRVLEAFVAATESGELDPLLRLLAPDVVFIGDSGGHFPAARRPVVGADAVGRFALGLFGRAGRYTHRVLARPVLVDGVLGLQLETVHPDGRPIRMVTALAVHEGRITGVFNQLNPEKLTGLPPLGDDDRWPPRW</sequence>
<dbReference type="InterPro" id="IPR032710">
    <property type="entry name" value="NTF2-like_dom_sf"/>
</dbReference>
<dbReference type="GO" id="GO:0003677">
    <property type="term" value="F:DNA binding"/>
    <property type="evidence" value="ECO:0007669"/>
    <property type="project" value="InterPro"/>
</dbReference>
<dbReference type="EMBL" id="FSQT01000002">
    <property type="protein sequence ID" value="SIN23722.1"/>
    <property type="molecule type" value="Genomic_DNA"/>
</dbReference>
<dbReference type="GO" id="GO:0016987">
    <property type="term" value="F:sigma factor activity"/>
    <property type="evidence" value="ECO:0007669"/>
    <property type="project" value="UniProtKB-KW"/>
</dbReference>